<dbReference type="GO" id="GO:0043531">
    <property type="term" value="F:ADP binding"/>
    <property type="evidence" value="ECO:0007669"/>
    <property type="project" value="UniProtKB-UniRule"/>
</dbReference>
<dbReference type="Proteomes" id="UP001210690">
    <property type="component" value="Chromosome"/>
</dbReference>
<dbReference type="Proteomes" id="UP000758611">
    <property type="component" value="Unassembled WGS sequence"/>
</dbReference>
<keyword evidence="2 5" id="KW-0808">Transferase</keyword>
<dbReference type="InterPro" id="IPR026565">
    <property type="entry name" value="PPDK_reg"/>
</dbReference>
<keyword evidence="4 5" id="KW-0418">Kinase</keyword>
<keyword evidence="3 5" id="KW-0547">Nucleotide-binding</keyword>
<gene>
    <name evidence="7" type="ORF">HXM94_05250</name>
    <name evidence="8" type="ORF">NM222_06685</name>
    <name evidence="6" type="ORF">NW74_01550</name>
</gene>
<reference evidence="6 9" key="1">
    <citation type="submission" date="2014-10" db="EMBL/GenBank/DDBJ databases">
        <title>Complete genome sequence of Parvimonas micra KCOM 1535 (= ChDC B708).</title>
        <authorList>
            <person name="Kook J.-K."/>
            <person name="Park S.-N."/>
            <person name="Lim Y.K."/>
            <person name="Roh H."/>
        </authorList>
    </citation>
    <scope>NUCLEOTIDE SEQUENCE [LARGE SCALE GENOMIC DNA]</scope>
    <source>
        <strain evidence="6">KCOM 1535</strain>
        <strain evidence="9">KCOM 1535 / ChDC B708</strain>
    </source>
</reference>
<dbReference type="OrthoDB" id="9782201at2"/>
<reference evidence="8" key="3">
    <citation type="submission" date="2022-07" db="EMBL/GenBank/DDBJ databases">
        <title>Parvimonas micra travels from the subgingival sulcus of the human oral cavity to the colorectal adenocarcinoma.</title>
        <authorList>
            <person name="Conde-Perez K."/>
            <person name="Buetas E."/>
            <person name="Aja-Macaya P."/>
            <person name="Martin-De Arribas E."/>
            <person name="Iglesias-Corras I."/>
            <person name="Trigo-Tasende N."/>
            <person name="Nasser-Ali M."/>
            <person name="Estevez L.S."/>
            <person name="Rumbo-Feal S."/>
            <person name="Otero-Alen B."/>
            <person name="Noguera J.F."/>
            <person name="Concha A."/>
            <person name="Pardinas-Lopez S."/>
            <person name="Carda-Dieguez M."/>
            <person name="Gomez-Randulfe I."/>
            <person name="Martinez-Lago N."/>
            <person name="Ladra S."/>
            <person name="Aparicio L.A."/>
            <person name="Bou G."/>
            <person name="Mira A."/>
            <person name="Vallejo J.A."/>
            <person name="Poza M."/>
        </authorList>
    </citation>
    <scope>NUCLEOTIDE SEQUENCE</scope>
    <source>
        <strain evidence="8">PM102KC-G-1</strain>
    </source>
</reference>
<dbReference type="EMBL" id="CP101412">
    <property type="protein sequence ID" value="WBB30644.1"/>
    <property type="molecule type" value="Genomic_DNA"/>
</dbReference>
<accession>A0A0B4S0A0</accession>
<evidence type="ECO:0000256" key="1">
    <source>
        <dbReference type="ARBA" id="ARBA00022527"/>
    </source>
</evidence>
<dbReference type="GO" id="GO:0005524">
    <property type="term" value="F:ATP binding"/>
    <property type="evidence" value="ECO:0007669"/>
    <property type="project" value="InterPro"/>
</dbReference>
<dbReference type="Pfam" id="PF03618">
    <property type="entry name" value="Kinase-PPPase"/>
    <property type="match status" value="1"/>
</dbReference>
<reference evidence="7" key="2">
    <citation type="submission" date="2020-04" db="EMBL/GenBank/DDBJ databases">
        <title>Deep metagenomics examines the oral microbiome during advanced dental caries in children, revealing novel taxa and co-occurrences with host molecules.</title>
        <authorList>
            <person name="Baker J.L."/>
            <person name="Morton J.T."/>
            <person name="Dinis M."/>
            <person name="Alvarez R."/>
            <person name="Tran N.C."/>
            <person name="Knight R."/>
            <person name="Edlund A."/>
        </authorList>
    </citation>
    <scope>NUCLEOTIDE SEQUENCE</scope>
    <source>
        <strain evidence="7">JCVI_23_bin.11</strain>
    </source>
</reference>
<name>A0A0B4S0A0_9FIRM</name>
<protein>
    <recommendedName>
        <fullName evidence="5">Putative pyruvate, phosphate dikinase regulatory protein</fullName>
        <shortName evidence="5">PPDK regulatory protein</shortName>
        <ecNumber evidence="5">2.7.11.32</ecNumber>
        <ecNumber evidence="5">2.7.4.27</ecNumber>
    </recommendedName>
</protein>
<comment type="similarity">
    <text evidence="5">Belongs to the pyruvate, phosphate/water dikinase regulatory protein family. PDRP subfamily.</text>
</comment>
<dbReference type="PANTHER" id="PTHR31756">
    <property type="entry name" value="PYRUVATE, PHOSPHATE DIKINASE REGULATORY PROTEIN 1, CHLOROPLASTIC"/>
    <property type="match status" value="1"/>
</dbReference>
<dbReference type="GeneID" id="93384565"/>
<evidence type="ECO:0000256" key="5">
    <source>
        <dbReference type="HAMAP-Rule" id="MF_00921"/>
    </source>
</evidence>
<dbReference type="RefSeq" id="WP_004832351.1">
    <property type="nucleotide sequence ID" value="NZ_BHYQ01000001.1"/>
</dbReference>
<dbReference type="InterPro" id="IPR005177">
    <property type="entry name" value="Kinase-pyrophosphorylase"/>
</dbReference>
<evidence type="ECO:0000313" key="9">
    <source>
        <dbReference type="Proteomes" id="UP000031386"/>
    </source>
</evidence>
<dbReference type="PANTHER" id="PTHR31756:SF3">
    <property type="entry name" value="PYRUVATE, PHOSPHATE DIKINASE REGULATORY PROTEIN 1, CHLOROPLASTIC"/>
    <property type="match status" value="1"/>
</dbReference>
<dbReference type="GO" id="GO:0004674">
    <property type="term" value="F:protein serine/threonine kinase activity"/>
    <property type="evidence" value="ECO:0007669"/>
    <property type="project" value="UniProtKB-UniRule"/>
</dbReference>
<dbReference type="Proteomes" id="UP000031386">
    <property type="component" value="Chromosome"/>
</dbReference>
<dbReference type="KEGG" id="pmic:NW74_01550"/>
<dbReference type="EC" id="2.7.4.27" evidence="5"/>
<dbReference type="STRING" id="33033.NW74_01550"/>
<dbReference type="GO" id="GO:0016776">
    <property type="term" value="F:phosphotransferase activity, phosphate group as acceptor"/>
    <property type="evidence" value="ECO:0007669"/>
    <property type="project" value="UniProtKB-UniRule"/>
</dbReference>
<keyword evidence="1 5" id="KW-0723">Serine/threonine-protein kinase</keyword>
<comment type="catalytic activity">
    <reaction evidence="5">
        <text>N(tele)-phospho-L-histidyl/O-phospho-L-threonyl-[pyruvate, phosphate dikinase] + phosphate + H(+) = N(tele)-phospho-L-histidyl/L-threonyl-[pyruvate, phosphate dikinase] + diphosphate</text>
        <dbReference type="Rhea" id="RHEA:43696"/>
        <dbReference type="Rhea" id="RHEA-COMP:10650"/>
        <dbReference type="Rhea" id="RHEA-COMP:10651"/>
        <dbReference type="ChEBI" id="CHEBI:15378"/>
        <dbReference type="ChEBI" id="CHEBI:30013"/>
        <dbReference type="ChEBI" id="CHEBI:33019"/>
        <dbReference type="ChEBI" id="CHEBI:43474"/>
        <dbReference type="ChEBI" id="CHEBI:61977"/>
        <dbReference type="ChEBI" id="CHEBI:83586"/>
        <dbReference type="EC" id="2.7.4.27"/>
    </reaction>
</comment>
<dbReference type="EMBL" id="JABZRE010000017">
    <property type="protein sequence ID" value="MBF1307164.1"/>
    <property type="molecule type" value="Genomic_DNA"/>
</dbReference>
<evidence type="ECO:0000313" key="8">
    <source>
        <dbReference type="EMBL" id="WBB30644.1"/>
    </source>
</evidence>
<dbReference type="EC" id="2.7.11.32" evidence="5"/>
<dbReference type="EMBL" id="CP009761">
    <property type="protein sequence ID" value="AIZ36130.1"/>
    <property type="molecule type" value="Genomic_DNA"/>
</dbReference>
<sequence>MLNIFLISDSTGETAEQLARAALAQFNNIEYSLERFSHIREFSDLSEILNKCKETENSILFYSLVDAPLLDYVKKFSELHSITNVDLLSASILAIQRVSNITPGNTPGALRKLNEEYFKRIDSIEFAVRYDDGKDPRGVLIADLVIIGISRTSKTPLSMYLANKNIRVANIPLVPETPVPEELFQVSPKKIIGLTNTPEKLESIRKERLKSLGLPDNSIYSNSNRILEELEYSSRIMKKIGCPVIDVSAKAIEETADIILKHLLKINK</sequence>
<proteinExistence type="inferred from homology"/>
<evidence type="ECO:0000256" key="3">
    <source>
        <dbReference type="ARBA" id="ARBA00022741"/>
    </source>
</evidence>
<evidence type="ECO:0000256" key="2">
    <source>
        <dbReference type="ARBA" id="ARBA00022679"/>
    </source>
</evidence>
<evidence type="ECO:0000256" key="4">
    <source>
        <dbReference type="ARBA" id="ARBA00022777"/>
    </source>
</evidence>
<comment type="catalytic activity">
    <reaction evidence="5">
        <text>N(tele)-phospho-L-histidyl/L-threonyl-[pyruvate, phosphate dikinase] + ADP = N(tele)-phospho-L-histidyl/O-phospho-L-threonyl-[pyruvate, phosphate dikinase] + AMP + H(+)</text>
        <dbReference type="Rhea" id="RHEA:43692"/>
        <dbReference type="Rhea" id="RHEA-COMP:10650"/>
        <dbReference type="Rhea" id="RHEA-COMP:10651"/>
        <dbReference type="ChEBI" id="CHEBI:15378"/>
        <dbReference type="ChEBI" id="CHEBI:30013"/>
        <dbReference type="ChEBI" id="CHEBI:61977"/>
        <dbReference type="ChEBI" id="CHEBI:83586"/>
        <dbReference type="ChEBI" id="CHEBI:456215"/>
        <dbReference type="ChEBI" id="CHEBI:456216"/>
        <dbReference type="EC" id="2.7.11.32"/>
    </reaction>
</comment>
<evidence type="ECO:0000313" key="6">
    <source>
        <dbReference type="EMBL" id="AIZ36130.1"/>
    </source>
</evidence>
<feature type="binding site" evidence="5">
    <location>
        <begin position="148"/>
        <end position="155"/>
    </location>
    <ligand>
        <name>ADP</name>
        <dbReference type="ChEBI" id="CHEBI:456216"/>
    </ligand>
</feature>
<keyword evidence="9" id="KW-1185">Reference proteome</keyword>
<dbReference type="HAMAP" id="MF_00921">
    <property type="entry name" value="PDRP"/>
    <property type="match status" value="1"/>
</dbReference>
<organism evidence="6 9">
    <name type="scientific">Parvimonas micra</name>
    <dbReference type="NCBI Taxonomy" id="33033"/>
    <lineage>
        <taxon>Bacteria</taxon>
        <taxon>Bacillati</taxon>
        <taxon>Bacillota</taxon>
        <taxon>Tissierellia</taxon>
        <taxon>Tissierellales</taxon>
        <taxon>Peptoniphilaceae</taxon>
        <taxon>Parvimonas</taxon>
    </lineage>
</organism>
<dbReference type="NCBIfam" id="NF003742">
    <property type="entry name" value="PRK05339.1"/>
    <property type="match status" value="1"/>
</dbReference>
<evidence type="ECO:0000313" key="7">
    <source>
        <dbReference type="EMBL" id="MBF1307164.1"/>
    </source>
</evidence>
<dbReference type="AlphaFoldDB" id="A0A0B4S0A0"/>
<comment type="function">
    <text evidence="5">Bifunctional serine/threonine kinase and phosphorylase involved in the regulation of the pyruvate, phosphate dikinase (PPDK) by catalyzing its phosphorylation/dephosphorylation.</text>
</comment>